<dbReference type="Gene3D" id="3.40.50.300">
    <property type="entry name" value="P-loop containing nucleotide triphosphate hydrolases"/>
    <property type="match status" value="1"/>
</dbReference>
<dbReference type="SMART" id="SM00249">
    <property type="entry name" value="PHD"/>
    <property type="match status" value="1"/>
</dbReference>
<dbReference type="PANTHER" id="PTHR23069:SF7">
    <property type="entry name" value="P-LOOP CONTAINING NUCLEOSIDE TRIPHOSPHATE HYDROLASES SUPERFAMILY PROTEIN"/>
    <property type="match status" value="1"/>
</dbReference>
<dbReference type="Proteomes" id="UP001190700">
    <property type="component" value="Unassembled WGS sequence"/>
</dbReference>
<dbReference type="GO" id="GO:0042393">
    <property type="term" value="F:histone binding"/>
    <property type="evidence" value="ECO:0007669"/>
    <property type="project" value="TreeGrafter"/>
</dbReference>
<dbReference type="EMBL" id="LGRX02018927">
    <property type="protein sequence ID" value="KAK3259235.1"/>
    <property type="molecule type" value="Genomic_DNA"/>
</dbReference>
<accession>A0AAE0KSV5</accession>
<name>A0AAE0KSV5_9CHLO</name>
<dbReference type="InterPro" id="IPR027417">
    <property type="entry name" value="P-loop_NTPase"/>
</dbReference>
<dbReference type="SUPFAM" id="SSF52540">
    <property type="entry name" value="P-loop containing nucleoside triphosphate hydrolases"/>
    <property type="match status" value="1"/>
</dbReference>
<proteinExistence type="inferred from homology"/>
<dbReference type="GO" id="GO:0006334">
    <property type="term" value="P:nucleosome assembly"/>
    <property type="evidence" value="ECO:0007669"/>
    <property type="project" value="TreeGrafter"/>
</dbReference>
<evidence type="ECO:0000256" key="4">
    <source>
        <dbReference type="ARBA" id="ARBA00022771"/>
    </source>
</evidence>
<dbReference type="GO" id="GO:0008270">
    <property type="term" value="F:zinc ion binding"/>
    <property type="evidence" value="ECO:0007669"/>
    <property type="project" value="UniProtKB-KW"/>
</dbReference>
<dbReference type="PROSITE" id="PS51805">
    <property type="entry name" value="EPHD"/>
    <property type="match status" value="1"/>
</dbReference>
<dbReference type="GO" id="GO:0005634">
    <property type="term" value="C:nucleus"/>
    <property type="evidence" value="ECO:0007669"/>
    <property type="project" value="TreeGrafter"/>
</dbReference>
<dbReference type="Gene3D" id="3.30.40.10">
    <property type="entry name" value="Zinc/RING finger domain, C3HC4 (zinc finger)"/>
    <property type="match status" value="1"/>
</dbReference>
<dbReference type="InterPro" id="IPR034732">
    <property type="entry name" value="EPHD"/>
</dbReference>
<dbReference type="GO" id="GO:0005524">
    <property type="term" value="F:ATP binding"/>
    <property type="evidence" value="ECO:0007669"/>
    <property type="project" value="UniProtKB-KW"/>
</dbReference>
<keyword evidence="5" id="KW-0862">Zinc</keyword>
<evidence type="ECO:0000256" key="2">
    <source>
        <dbReference type="ARBA" id="ARBA00022723"/>
    </source>
</evidence>
<dbReference type="GO" id="GO:0003682">
    <property type="term" value="F:chromatin binding"/>
    <property type="evidence" value="ECO:0007669"/>
    <property type="project" value="TreeGrafter"/>
</dbReference>
<evidence type="ECO:0000256" key="1">
    <source>
        <dbReference type="ARBA" id="ARBA00006914"/>
    </source>
</evidence>
<dbReference type="InterPro" id="IPR045199">
    <property type="entry name" value="ATAD2-like"/>
</dbReference>
<dbReference type="GO" id="GO:0045815">
    <property type="term" value="P:transcription initiation-coupled chromatin remodeling"/>
    <property type="evidence" value="ECO:0007669"/>
    <property type="project" value="TreeGrafter"/>
</dbReference>
<dbReference type="AlphaFoldDB" id="A0AAE0KSV5"/>
<dbReference type="GO" id="GO:0016887">
    <property type="term" value="F:ATP hydrolysis activity"/>
    <property type="evidence" value="ECO:0007669"/>
    <property type="project" value="TreeGrafter"/>
</dbReference>
<keyword evidence="2" id="KW-0479">Metal-binding</keyword>
<keyword evidence="4" id="KW-0863">Zinc-finger</keyword>
<dbReference type="GO" id="GO:0006337">
    <property type="term" value="P:nucleosome disassembly"/>
    <property type="evidence" value="ECO:0007669"/>
    <property type="project" value="TreeGrafter"/>
</dbReference>
<dbReference type="Pfam" id="PF13771">
    <property type="entry name" value="zf-HC5HC2H"/>
    <property type="match status" value="1"/>
</dbReference>
<comment type="similarity">
    <text evidence="1">Belongs to the AAA ATPase family.</text>
</comment>
<comment type="caution">
    <text evidence="8">The sequence shown here is derived from an EMBL/GenBank/DDBJ whole genome shotgun (WGS) entry which is preliminary data.</text>
</comment>
<gene>
    <name evidence="8" type="ORF">CYMTET_31765</name>
</gene>
<evidence type="ECO:0000313" key="9">
    <source>
        <dbReference type="Proteomes" id="UP001190700"/>
    </source>
</evidence>
<evidence type="ECO:0000256" key="5">
    <source>
        <dbReference type="ARBA" id="ARBA00022833"/>
    </source>
</evidence>
<reference evidence="8 9" key="1">
    <citation type="journal article" date="2015" name="Genome Biol. Evol.">
        <title>Comparative Genomics of a Bacterivorous Green Alga Reveals Evolutionary Causalities and Consequences of Phago-Mixotrophic Mode of Nutrition.</title>
        <authorList>
            <person name="Burns J.A."/>
            <person name="Paasch A."/>
            <person name="Narechania A."/>
            <person name="Kim E."/>
        </authorList>
    </citation>
    <scope>NUCLEOTIDE SEQUENCE [LARGE SCALE GENOMIC DNA]</scope>
    <source>
        <strain evidence="8 9">PLY_AMNH</strain>
    </source>
</reference>
<evidence type="ECO:0000313" key="8">
    <source>
        <dbReference type="EMBL" id="KAK3259235.1"/>
    </source>
</evidence>
<dbReference type="PANTHER" id="PTHR23069">
    <property type="entry name" value="AAA DOMAIN-CONTAINING"/>
    <property type="match status" value="1"/>
</dbReference>
<evidence type="ECO:0000259" key="7">
    <source>
        <dbReference type="PROSITE" id="PS51805"/>
    </source>
</evidence>
<feature type="domain" description="PHD-type" evidence="7">
    <location>
        <begin position="5"/>
        <end position="126"/>
    </location>
</feature>
<evidence type="ECO:0000256" key="6">
    <source>
        <dbReference type="ARBA" id="ARBA00022840"/>
    </source>
</evidence>
<keyword evidence="3" id="KW-0547">Nucleotide-binding</keyword>
<keyword evidence="6" id="KW-0067">ATP-binding</keyword>
<protein>
    <recommendedName>
        <fullName evidence="7">PHD-type domain-containing protein</fullName>
    </recommendedName>
</protein>
<keyword evidence="9" id="KW-1185">Reference proteome</keyword>
<dbReference type="InterPro" id="IPR001965">
    <property type="entry name" value="Znf_PHD"/>
</dbReference>
<sequence>MDTVSTGCAFCPEAVPDEAHNLLGSGALGKLTGPFFDFDDDPVLVHTECAIWSPKVYEDRHTGKLQYVTEEIQRGRGIRCAHCKQRGATIGCHAPHCARSYHLICARVGGCQLVEKDYLLLCTIHRRKRTRAASEKETTVAHLPKALSDVLSRLELDVEDLREAKGASKHGALKDALGRIKAVRNAATSVLNLEVKVASDDETKWARHQKKRLAGERARITPVILGVHAHTGREAGLAGAEHGFGIVAGMQSHILKLKEMVLLPLAYPDLFSTTQGTPPRGVLLHGGPGTGKTLVGPPPAWLPSDALAKQRSSDIVAHASVGAGARPGGTYSWCLPWGEGRLTAEECARCSGTPVAFFARKGTDCLGARSPPLSLMCTCFP</sequence>
<organism evidence="8 9">
    <name type="scientific">Cymbomonas tetramitiformis</name>
    <dbReference type="NCBI Taxonomy" id="36881"/>
    <lineage>
        <taxon>Eukaryota</taxon>
        <taxon>Viridiplantae</taxon>
        <taxon>Chlorophyta</taxon>
        <taxon>Pyramimonadophyceae</taxon>
        <taxon>Pyramimonadales</taxon>
        <taxon>Pyramimonadaceae</taxon>
        <taxon>Cymbomonas</taxon>
    </lineage>
</organism>
<evidence type="ECO:0000256" key="3">
    <source>
        <dbReference type="ARBA" id="ARBA00022741"/>
    </source>
</evidence>
<dbReference type="InterPro" id="IPR013083">
    <property type="entry name" value="Znf_RING/FYVE/PHD"/>
</dbReference>